<comment type="caution">
    <text evidence="1">The sequence shown here is derived from an EMBL/GenBank/DDBJ whole genome shotgun (WGS) entry which is preliminary data.</text>
</comment>
<evidence type="ECO:0000313" key="1">
    <source>
        <dbReference type="EMBL" id="KAG0657882.1"/>
    </source>
</evidence>
<organism evidence="1 2">
    <name type="scientific">Rhodotorula mucilaginosa</name>
    <name type="common">Yeast</name>
    <name type="synonym">Rhodotorula rubra</name>
    <dbReference type="NCBI Taxonomy" id="5537"/>
    <lineage>
        <taxon>Eukaryota</taxon>
        <taxon>Fungi</taxon>
        <taxon>Dikarya</taxon>
        <taxon>Basidiomycota</taxon>
        <taxon>Pucciniomycotina</taxon>
        <taxon>Microbotryomycetes</taxon>
        <taxon>Sporidiobolales</taxon>
        <taxon>Sporidiobolaceae</taxon>
        <taxon>Rhodotorula</taxon>
    </lineage>
</organism>
<evidence type="ECO:0000313" key="2">
    <source>
        <dbReference type="Proteomes" id="UP000777482"/>
    </source>
</evidence>
<accession>A0A9P7B4L5</accession>
<name>A0A9P7B4L5_RHOMI</name>
<gene>
    <name evidence="1" type="ORF">C6P46_006164</name>
</gene>
<dbReference type="EMBL" id="PUHQ01000074">
    <property type="protein sequence ID" value="KAG0657882.1"/>
    <property type="molecule type" value="Genomic_DNA"/>
</dbReference>
<dbReference type="OrthoDB" id="2851338at2759"/>
<dbReference type="Proteomes" id="UP000777482">
    <property type="component" value="Unassembled WGS sequence"/>
</dbReference>
<reference evidence="1 2" key="1">
    <citation type="submission" date="2020-11" db="EMBL/GenBank/DDBJ databases">
        <title>Kefir isolates.</title>
        <authorList>
            <person name="Marcisauskas S."/>
            <person name="Kim Y."/>
            <person name="Blasche S."/>
        </authorList>
    </citation>
    <scope>NUCLEOTIDE SEQUENCE [LARGE SCALE GENOMIC DNA]</scope>
    <source>
        <strain evidence="1 2">KR</strain>
    </source>
</reference>
<keyword evidence="2" id="KW-1185">Reference proteome</keyword>
<dbReference type="AlphaFoldDB" id="A0A9P7B4L5"/>
<proteinExistence type="predicted"/>
<protein>
    <submittedName>
        <fullName evidence="1">Uncharacterized protein</fullName>
    </submittedName>
</protein>
<sequence length="232" mass="26331">MSSPSSQSAPGYLWVFSEPGKSATLEEFQAPTDARPTRRADWYDNEHVPLRMQHIPEFETGARYQAADGFSPGWSAAYDIRSVALFSDPKYTRLRANRSKREGELVARLEVLDRRTAEKLGETSPPPPANEAPAFVLTLAGDERPDGQKDLERFKDVKGWRRSHYHHVYDSLIIGYGRQPESNVAPKYAVIHEFDTEDYLESPVFKEATEGTKEVRRWKLYKATPNTAPADT</sequence>